<evidence type="ECO:0000313" key="2">
    <source>
        <dbReference type="EMBL" id="PKQ28167.1"/>
    </source>
</evidence>
<feature type="coiled-coil region" evidence="1">
    <location>
        <begin position="34"/>
        <end position="61"/>
    </location>
</feature>
<keyword evidence="1" id="KW-0175">Coiled coil</keyword>
<dbReference type="EMBL" id="PHEX01000029">
    <property type="protein sequence ID" value="PKQ28167.1"/>
    <property type="molecule type" value="Genomic_DNA"/>
</dbReference>
<comment type="caution">
    <text evidence="2">The sequence shown here is derived from an EMBL/GenBank/DDBJ whole genome shotgun (WGS) entry which is preliminary data.</text>
</comment>
<sequence>MIDMRYHAISLVAVFVALAIGMLIGTSLVERGLIVEQKAQIKSLRRTFDEIKAKNASLHDELTAHLRFGDEARPYLVTNMLAGRSFALITGENFDENAVKKILEGVGAAGGAIPITINISDSKAFSDQTVASKLEALFQAPAGAQDLKERVFTEIVNQLQTAANTAILSTLEQLGVIHVIGVLAAPVSGAVLLGPVESQSLDKTDTPLVKTFTSRVFPLVAVVGSDTEQSVVTVYKKNGVSTVDHVDTVPGEVALDMALAGKPGNFGSGGAASRMLPAP</sequence>
<protein>
    <recommendedName>
        <fullName evidence="4">Copper transporter</fullName>
    </recommendedName>
</protein>
<gene>
    <name evidence="2" type="ORF">CVT63_04165</name>
</gene>
<dbReference type="InterPro" id="IPR021522">
    <property type="entry name" value="MctB"/>
</dbReference>
<reference evidence="2 3" key="1">
    <citation type="journal article" date="2017" name="ISME J.">
        <title>Potential for microbial H2 and metal transformations associated with novel bacteria and archaea in deep terrestrial subsurface sediments.</title>
        <authorList>
            <person name="Hernsdorf A.W."/>
            <person name="Amano Y."/>
            <person name="Miyakawa K."/>
            <person name="Ise K."/>
            <person name="Suzuki Y."/>
            <person name="Anantharaman K."/>
            <person name="Probst A."/>
            <person name="Burstein D."/>
            <person name="Thomas B.C."/>
            <person name="Banfield J.F."/>
        </authorList>
    </citation>
    <scope>NUCLEOTIDE SEQUENCE [LARGE SCALE GENOMIC DNA]</scope>
    <source>
        <strain evidence="2">HGW-Actinobacteria-3</strain>
    </source>
</reference>
<evidence type="ECO:0008006" key="4">
    <source>
        <dbReference type="Google" id="ProtNLM"/>
    </source>
</evidence>
<organism evidence="2 3">
    <name type="scientific">Candidatus Anoxymicrobium japonicum</name>
    <dbReference type="NCBI Taxonomy" id="2013648"/>
    <lineage>
        <taxon>Bacteria</taxon>
        <taxon>Bacillati</taxon>
        <taxon>Actinomycetota</taxon>
        <taxon>Candidatus Geothermincolia</taxon>
        <taxon>Candidatus Geothermincolales</taxon>
        <taxon>Candidatus Anoxymicrobiaceae</taxon>
        <taxon>Candidatus Anoxymicrobium</taxon>
    </lineage>
</organism>
<dbReference type="Proteomes" id="UP000233654">
    <property type="component" value="Unassembled WGS sequence"/>
</dbReference>
<dbReference type="GO" id="GO:0055070">
    <property type="term" value="P:copper ion homeostasis"/>
    <property type="evidence" value="ECO:0007669"/>
    <property type="project" value="InterPro"/>
</dbReference>
<accession>A0A2N3G624</accession>
<dbReference type="GO" id="GO:0016020">
    <property type="term" value="C:membrane"/>
    <property type="evidence" value="ECO:0007669"/>
    <property type="project" value="InterPro"/>
</dbReference>
<evidence type="ECO:0000256" key="1">
    <source>
        <dbReference type="SAM" id="Coils"/>
    </source>
</evidence>
<proteinExistence type="predicted"/>
<dbReference type="Pfam" id="PF11382">
    <property type="entry name" value="MctB"/>
    <property type="match status" value="1"/>
</dbReference>
<evidence type="ECO:0000313" key="3">
    <source>
        <dbReference type="Proteomes" id="UP000233654"/>
    </source>
</evidence>
<dbReference type="AlphaFoldDB" id="A0A2N3G624"/>
<name>A0A2N3G624_9ACTN</name>